<evidence type="ECO:0000313" key="2">
    <source>
        <dbReference type="EMBL" id="CAJ38248.1"/>
    </source>
</evidence>
<gene>
    <name evidence="2" type="ORF">NRC1</name>
</gene>
<accession>Q0W045</accession>
<dbReference type="AlphaFoldDB" id="Q0W045"/>
<reference evidence="2 3" key="1">
    <citation type="journal article" date="2006" name="Science">
        <title>Genome of rice cluster I archaea -- the key methane producers in the rice rhizosphere.</title>
        <authorList>
            <person name="Erkel C."/>
            <person name="Kube M."/>
            <person name="Reinhardt R."/>
            <person name="Liesack W."/>
        </authorList>
    </citation>
    <scope>NUCLEOTIDE SEQUENCE [LARGE SCALE GENOMIC DNA]</scope>
    <source>
        <strain evidence="3">DSM 22066 / NBRC 105507 / MRE50</strain>
    </source>
</reference>
<name>Q0W045_METAR</name>
<sequence length="273" mass="29305">MRFDAVGLEQIIDPLAAFGGYGFAIDVGEPGAGSLEGLGKGLLGQQGNRVVSDDVAESDVRLQCKSSLPGSVVVAPDTHVYRRIRVFTNSHNRPGDHLACSGVPPLLFCAADLDVDRRREEIGRPVVSGFVGNAIAGDRGAETFQQGLRNPGRRSRQFLRPAPELRLAEVAGMVDCERLSPVFAPVLGGKDDDLRLMPRGFKGPVYSILENVVIVDLDHLKAALPEDPEPAVRVGLLPETELEQAVPDSDAGKVSSGDDDGIARHWNNHSRHP</sequence>
<evidence type="ECO:0000256" key="1">
    <source>
        <dbReference type="SAM" id="MobiDB-lite"/>
    </source>
</evidence>
<dbReference type="KEGG" id="rci:NRC1"/>
<evidence type="ECO:0000313" key="3">
    <source>
        <dbReference type="Proteomes" id="UP000000663"/>
    </source>
</evidence>
<proteinExistence type="predicted"/>
<protein>
    <submittedName>
        <fullName evidence="2">Uncharacterized protein</fullName>
    </submittedName>
</protein>
<keyword evidence="3" id="KW-1185">Reference proteome</keyword>
<dbReference type="Proteomes" id="UP000000663">
    <property type="component" value="Chromosome"/>
</dbReference>
<dbReference type="EMBL" id="AM114193">
    <property type="protein sequence ID" value="CAJ38248.1"/>
    <property type="molecule type" value="Genomic_DNA"/>
</dbReference>
<organism evidence="2 3">
    <name type="scientific">Methanocella arvoryzae (strain DSM 22066 / NBRC 105507 / MRE50)</name>
    <dbReference type="NCBI Taxonomy" id="351160"/>
    <lineage>
        <taxon>Archaea</taxon>
        <taxon>Methanobacteriati</taxon>
        <taxon>Methanobacteriota</taxon>
        <taxon>Stenosarchaea group</taxon>
        <taxon>Methanomicrobia</taxon>
        <taxon>Methanocellales</taxon>
        <taxon>Methanocellaceae</taxon>
        <taxon>Methanocella</taxon>
    </lineage>
</organism>
<feature type="region of interest" description="Disordered" evidence="1">
    <location>
        <begin position="241"/>
        <end position="273"/>
    </location>
</feature>